<feature type="domain" description="Peptidase M20 dimerisation" evidence="3">
    <location>
        <begin position="172"/>
        <end position="271"/>
    </location>
</feature>
<dbReference type="Gene3D" id="3.30.70.360">
    <property type="match status" value="1"/>
</dbReference>
<dbReference type="Proteomes" id="UP000777002">
    <property type="component" value="Unassembled WGS sequence"/>
</dbReference>
<dbReference type="PANTHER" id="PTHR43808:SF9">
    <property type="entry name" value="BLL0789 PROTEIN"/>
    <property type="match status" value="1"/>
</dbReference>
<name>A0ABS2GVC0_9BURK</name>
<keyword evidence="2" id="KW-0378">Hydrolase</keyword>
<evidence type="ECO:0000256" key="1">
    <source>
        <dbReference type="ARBA" id="ARBA00022723"/>
    </source>
</evidence>
<dbReference type="RefSeq" id="WP_205050257.1">
    <property type="nucleotide sequence ID" value="NZ_JACJKX010000007.1"/>
</dbReference>
<dbReference type="EMBL" id="JACJKX010000007">
    <property type="protein sequence ID" value="MBM6928672.1"/>
    <property type="molecule type" value="Genomic_DNA"/>
</dbReference>
<dbReference type="InterPro" id="IPR011650">
    <property type="entry name" value="Peptidase_M20_dimer"/>
</dbReference>
<keyword evidence="1" id="KW-0479">Metal-binding</keyword>
<dbReference type="PIRSF" id="PIRSF037238">
    <property type="entry name" value="Carboxypeptidase_G2"/>
    <property type="match status" value="1"/>
</dbReference>
<dbReference type="InterPro" id="IPR036264">
    <property type="entry name" value="Bact_exopeptidase_dim_dom"/>
</dbReference>
<evidence type="ECO:0000313" key="5">
    <source>
        <dbReference type="Proteomes" id="UP000777002"/>
    </source>
</evidence>
<organism evidence="4 5">
    <name type="scientific">Parasutterella secunda</name>
    <dbReference type="NCBI Taxonomy" id="626947"/>
    <lineage>
        <taxon>Bacteria</taxon>
        <taxon>Pseudomonadati</taxon>
        <taxon>Pseudomonadota</taxon>
        <taxon>Betaproteobacteria</taxon>
        <taxon>Burkholderiales</taxon>
        <taxon>Sutterellaceae</taxon>
        <taxon>Parasutterella</taxon>
    </lineage>
</organism>
<evidence type="ECO:0000259" key="3">
    <source>
        <dbReference type="Pfam" id="PF07687"/>
    </source>
</evidence>
<proteinExistence type="predicted"/>
<dbReference type="CDD" id="cd03885">
    <property type="entry name" value="M20_CPDG2"/>
    <property type="match status" value="1"/>
</dbReference>
<dbReference type="Gene3D" id="3.40.630.10">
    <property type="entry name" value="Zn peptidases"/>
    <property type="match status" value="1"/>
</dbReference>
<accession>A0ABS2GVC0</accession>
<dbReference type="Pfam" id="PF01546">
    <property type="entry name" value="Peptidase_M20"/>
    <property type="match status" value="1"/>
</dbReference>
<keyword evidence="5" id="KW-1185">Reference proteome</keyword>
<evidence type="ECO:0000313" key="4">
    <source>
        <dbReference type="EMBL" id="MBM6928672.1"/>
    </source>
</evidence>
<dbReference type="InterPro" id="IPR002933">
    <property type="entry name" value="Peptidase_M20"/>
</dbReference>
<comment type="caution">
    <text evidence="4">The sequence shown here is derived from an EMBL/GenBank/DDBJ whole genome shotgun (WGS) entry which is preliminary data.</text>
</comment>
<dbReference type="Pfam" id="PF07687">
    <property type="entry name" value="M20_dimer"/>
    <property type="match status" value="1"/>
</dbReference>
<dbReference type="PANTHER" id="PTHR43808">
    <property type="entry name" value="ACETYLORNITHINE DEACETYLASE"/>
    <property type="match status" value="1"/>
</dbReference>
<evidence type="ECO:0000256" key="2">
    <source>
        <dbReference type="ARBA" id="ARBA00022801"/>
    </source>
</evidence>
<dbReference type="SUPFAM" id="SSF53187">
    <property type="entry name" value="Zn-dependent exopeptidases"/>
    <property type="match status" value="1"/>
</dbReference>
<protein>
    <submittedName>
        <fullName evidence="4">M20 family metallopeptidase</fullName>
    </submittedName>
</protein>
<dbReference type="InterPro" id="IPR050072">
    <property type="entry name" value="Peptidase_M20A"/>
</dbReference>
<gene>
    <name evidence="4" type="ORF">H5985_05235</name>
</gene>
<dbReference type="InterPro" id="IPR017150">
    <property type="entry name" value="Pept_M20_glutamate_carboxypep"/>
</dbReference>
<reference evidence="4 5" key="1">
    <citation type="journal article" date="2021" name="Sci. Rep.">
        <title>The distribution of antibiotic resistance genes in chicken gut microbiota commensals.</title>
        <authorList>
            <person name="Juricova H."/>
            <person name="Matiasovicova J."/>
            <person name="Kubasova T."/>
            <person name="Cejkova D."/>
            <person name="Rychlik I."/>
        </authorList>
    </citation>
    <scope>NUCLEOTIDE SEQUENCE [LARGE SCALE GENOMIC DNA]</scope>
    <source>
        <strain evidence="4 5">An562</strain>
    </source>
</reference>
<sequence>MVQEFLKDLEKVVNVDAGTACIDGVKQVAETFKGMYEGIGFTAKLVDLGDKVGPGLFATNKPDATHYDVMLNAHLDTVFPAGTVAVRPMSIKGDRAYGPGVLDCKAGCMTIFYALKNLPKETLDKLSILVACNPDEETGSVSSHDWLKECASKSDRALIFEPAREGGELVCARKGSSTYKITFHGVSAHAGNCPERGRDAVFAMVKFIAAVKELADWDRGITLNFGVVRGGTAANVVPDLAETELDLRVWNDADYDEVNAKIMQLAQQTWVEGVTQEIVEKNHHAAMPLSEATQAMASLIEEAAKLEGYDIAWMKAGGASDGNTTASMGVPTLDGLGPVGGEMHCDREYLEINTIEKHIKVAERFFTLIAERK</sequence>
<dbReference type="SUPFAM" id="SSF55031">
    <property type="entry name" value="Bacterial exopeptidase dimerisation domain"/>
    <property type="match status" value="1"/>
</dbReference>